<reference evidence="6" key="1">
    <citation type="submission" date="2020-10" db="EMBL/GenBank/DDBJ databases">
        <title>Taxonomic study of unclassified bacteria belonging to the class Ktedonobacteria.</title>
        <authorList>
            <person name="Yabe S."/>
            <person name="Wang C.M."/>
            <person name="Zheng Y."/>
            <person name="Sakai Y."/>
            <person name="Cavaletti L."/>
            <person name="Monciardini P."/>
            <person name="Donadio S."/>
        </authorList>
    </citation>
    <scope>NUCLEOTIDE SEQUENCE</scope>
    <source>
        <strain evidence="6">ID150040</strain>
    </source>
</reference>
<dbReference type="InterPro" id="IPR050771">
    <property type="entry name" value="Alpha-ketoacid_DH_E1_comp"/>
</dbReference>
<comment type="similarity">
    <text evidence="4">Belongs to the BCKDHA family.</text>
</comment>
<sequence length="308" mass="34421">MMSATLSTTFIRDLYARMLLTRIVDDHAWKMHRQERIDFIASCRGHEAAQVGSAVCIEVGKDFTVPYYRDLGVVLTIGMTPYEVFHTYLQTHLSGNRCSEEQPASKPTAMLHWGYHKHNTVTGPTPMATQILHAAGIAFACKLRKAPVVTVAYCSDGVTSEADFLEGIQFAALHQLPVVFVCEQNCPDSLADTPSCLHAIALPSGLTHQRIDGGDVITVYRAMQAAMQHAREGRGPLLLEMCVTRFTPSSSTTEDITTIESAEQHDPLLRFRHYLQEQGLWDDEWAAQLNQRFTIEVERAMQEALRDA</sequence>
<evidence type="ECO:0000256" key="3">
    <source>
        <dbReference type="ARBA" id="ARBA00023052"/>
    </source>
</evidence>
<comment type="function">
    <text evidence="4">The branched-chain alpha-keto dehydrogenase complex catalyzes the overall conversion of alpha-keto acids to acyl-CoA and CO(2). It contains multiple copies of three enzymatic components: branched-chain alpha-keto acid decarboxylase (E1), lipoamide acyltransferase (E2) and lipoamide dehydrogenase (E3).</text>
</comment>
<dbReference type="InterPro" id="IPR001017">
    <property type="entry name" value="DH_E1"/>
</dbReference>
<feature type="domain" description="Dehydrogenase E1 component" evidence="5">
    <location>
        <begin position="16"/>
        <end position="305"/>
    </location>
</feature>
<dbReference type="PANTHER" id="PTHR43380">
    <property type="entry name" value="2-OXOISOVALERATE DEHYDROGENASE SUBUNIT ALPHA, MITOCHONDRIAL"/>
    <property type="match status" value="1"/>
</dbReference>
<dbReference type="InterPro" id="IPR029061">
    <property type="entry name" value="THDP-binding"/>
</dbReference>
<organism evidence="6 7">
    <name type="scientific">Reticulibacter mediterranei</name>
    <dbReference type="NCBI Taxonomy" id="2778369"/>
    <lineage>
        <taxon>Bacteria</taxon>
        <taxon>Bacillati</taxon>
        <taxon>Chloroflexota</taxon>
        <taxon>Ktedonobacteria</taxon>
        <taxon>Ktedonobacterales</taxon>
        <taxon>Reticulibacteraceae</taxon>
        <taxon>Reticulibacter</taxon>
    </lineage>
</organism>
<dbReference type="Proteomes" id="UP000597444">
    <property type="component" value="Unassembled WGS sequence"/>
</dbReference>
<dbReference type="Gene3D" id="3.40.50.970">
    <property type="match status" value="1"/>
</dbReference>
<comment type="cofactor">
    <cofactor evidence="1 4">
        <name>thiamine diphosphate</name>
        <dbReference type="ChEBI" id="CHEBI:58937"/>
    </cofactor>
</comment>
<dbReference type="RefSeq" id="WP_220207377.1">
    <property type="nucleotide sequence ID" value="NZ_BNJK01000001.1"/>
</dbReference>
<evidence type="ECO:0000313" key="7">
    <source>
        <dbReference type="Proteomes" id="UP000597444"/>
    </source>
</evidence>
<dbReference type="EC" id="1.2.4.4" evidence="4"/>
<gene>
    <name evidence="6" type="primary">bfmBAA</name>
    <name evidence="6" type="ORF">KSF_068260</name>
</gene>
<evidence type="ECO:0000256" key="1">
    <source>
        <dbReference type="ARBA" id="ARBA00001964"/>
    </source>
</evidence>
<dbReference type="SUPFAM" id="SSF52518">
    <property type="entry name" value="Thiamin diphosphate-binding fold (THDP-binding)"/>
    <property type="match status" value="1"/>
</dbReference>
<dbReference type="EMBL" id="BNJK01000001">
    <property type="protein sequence ID" value="GHO96778.1"/>
    <property type="molecule type" value="Genomic_DNA"/>
</dbReference>
<proteinExistence type="inferred from homology"/>
<evidence type="ECO:0000259" key="5">
    <source>
        <dbReference type="Pfam" id="PF00676"/>
    </source>
</evidence>
<comment type="catalytic activity">
    <reaction evidence="4">
        <text>N(6)-[(R)-lipoyl]-L-lysyl-[protein] + 3-methyl-2-oxobutanoate + H(+) = N(6)-[(R)-S(8)-2-methylpropanoyldihydrolipoyl]-L-lysyl-[protein] + CO2</text>
        <dbReference type="Rhea" id="RHEA:13457"/>
        <dbReference type="Rhea" id="RHEA-COMP:10474"/>
        <dbReference type="Rhea" id="RHEA-COMP:10497"/>
        <dbReference type="ChEBI" id="CHEBI:11851"/>
        <dbReference type="ChEBI" id="CHEBI:15378"/>
        <dbReference type="ChEBI" id="CHEBI:16526"/>
        <dbReference type="ChEBI" id="CHEBI:83099"/>
        <dbReference type="ChEBI" id="CHEBI:83142"/>
        <dbReference type="EC" id="1.2.4.4"/>
    </reaction>
</comment>
<evidence type="ECO:0000256" key="4">
    <source>
        <dbReference type="RuleBase" id="RU365014"/>
    </source>
</evidence>
<accession>A0A8J3IQJ6</accession>
<dbReference type="CDD" id="cd02000">
    <property type="entry name" value="TPP_E1_PDC_ADC_BCADC"/>
    <property type="match status" value="1"/>
</dbReference>
<evidence type="ECO:0000256" key="2">
    <source>
        <dbReference type="ARBA" id="ARBA00023002"/>
    </source>
</evidence>
<comment type="caution">
    <text evidence="6">The sequence shown here is derived from an EMBL/GenBank/DDBJ whole genome shotgun (WGS) entry which is preliminary data.</text>
</comment>
<dbReference type="AlphaFoldDB" id="A0A8J3IQJ6"/>
<evidence type="ECO:0000313" key="6">
    <source>
        <dbReference type="EMBL" id="GHO96778.1"/>
    </source>
</evidence>
<dbReference type="PANTHER" id="PTHR43380:SF1">
    <property type="entry name" value="2-OXOISOVALERATE DEHYDROGENASE SUBUNIT ALPHA, MITOCHONDRIAL"/>
    <property type="match status" value="1"/>
</dbReference>
<keyword evidence="7" id="KW-1185">Reference proteome</keyword>
<dbReference type="GO" id="GO:0009083">
    <property type="term" value="P:branched-chain amino acid catabolic process"/>
    <property type="evidence" value="ECO:0007669"/>
    <property type="project" value="TreeGrafter"/>
</dbReference>
<keyword evidence="3 4" id="KW-0786">Thiamine pyrophosphate</keyword>
<name>A0A8J3IQJ6_9CHLR</name>
<dbReference type="Pfam" id="PF00676">
    <property type="entry name" value="E1_dh"/>
    <property type="match status" value="1"/>
</dbReference>
<dbReference type="GO" id="GO:0003863">
    <property type="term" value="F:branched-chain 2-oxo acid dehydrogenase activity"/>
    <property type="evidence" value="ECO:0007669"/>
    <property type="project" value="UniProtKB-EC"/>
</dbReference>
<protein>
    <recommendedName>
        <fullName evidence="4">2-oxoisovalerate dehydrogenase subunit alpha</fullName>
        <ecNumber evidence="4">1.2.4.4</ecNumber>
    </recommendedName>
    <alternativeName>
        <fullName evidence="4">Branched-chain alpha-keto acid dehydrogenase E1 component alpha chain</fullName>
    </alternativeName>
</protein>
<keyword evidence="2 4" id="KW-0560">Oxidoreductase</keyword>